<reference evidence="3" key="1">
    <citation type="submission" date="2018-06" db="EMBL/GenBank/DDBJ databases">
        <authorList>
            <person name="Zhirakovskaya E."/>
        </authorList>
    </citation>
    <scope>NUCLEOTIDE SEQUENCE</scope>
</reference>
<keyword evidence="1" id="KW-0812">Transmembrane</keyword>
<evidence type="ECO:0000313" key="3">
    <source>
        <dbReference type="EMBL" id="VAX42397.1"/>
    </source>
</evidence>
<evidence type="ECO:0000259" key="2">
    <source>
        <dbReference type="Pfam" id="PF05569"/>
    </source>
</evidence>
<evidence type="ECO:0000256" key="1">
    <source>
        <dbReference type="SAM" id="Phobius"/>
    </source>
</evidence>
<dbReference type="PANTHER" id="PTHR34978">
    <property type="entry name" value="POSSIBLE SENSOR-TRANSDUCER PROTEIN BLAR"/>
    <property type="match status" value="1"/>
</dbReference>
<dbReference type="Pfam" id="PF05569">
    <property type="entry name" value="Peptidase_M56"/>
    <property type="match status" value="1"/>
</dbReference>
<keyword evidence="1" id="KW-1133">Transmembrane helix</keyword>
<dbReference type="AlphaFoldDB" id="A0A3B1E901"/>
<protein>
    <recommendedName>
        <fullName evidence="2">Peptidase M56 domain-containing protein</fullName>
    </recommendedName>
</protein>
<feature type="transmembrane region" description="Helical" evidence="1">
    <location>
        <begin position="81"/>
        <end position="107"/>
    </location>
</feature>
<name>A0A3B1E901_9ZZZZ</name>
<feature type="transmembrane region" description="Helical" evidence="1">
    <location>
        <begin position="6"/>
        <end position="28"/>
    </location>
</feature>
<dbReference type="InterPro" id="IPR008756">
    <property type="entry name" value="Peptidase_M56"/>
</dbReference>
<dbReference type="InterPro" id="IPR052173">
    <property type="entry name" value="Beta-lactam_resp_regulator"/>
</dbReference>
<dbReference type="EMBL" id="UOGL01000654">
    <property type="protein sequence ID" value="VAX42397.1"/>
    <property type="molecule type" value="Genomic_DNA"/>
</dbReference>
<feature type="domain" description="Peptidase M56" evidence="2">
    <location>
        <begin position="83"/>
        <end position="253"/>
    </location>
</feature>
<feature type="transmembrane region" description="Helical" evidence="1">
    <location>
        <begin position="40"/>
        <end position="61"/>
    </location>
</feature>
<accession>A0A3B1E901</accession>
<dbReference type="PANTHER" id="PTHR34978:SF3">
    <property type="entry name" value="SLR0241 PROTEIN"/>
    <property type="match status" value="1"/>
</dbReference>
<gene>
    <name evidence="3" type="ORF">MNBD_PLANCTO02-2141</name>
</gene>
<sequence length="350" mass="39685">MTAAGWLETIISLSVQIMLLICTTALLVRWQKLSPHAHRLWAACHVSILFLAILAFGFPHLRLVSLTFETSHDRFLEEVRAVETVLGVVVLSLWGIGVAISLLVLVAGSIKTVFFLKGSQPVELNPNINIIGSQEVLIRSHAGIQSLFCWQIHQPVIILPEHILCLPANELEMIIRHETEHLKAAHPLHLFLQRLVEAFFWFHPLVWWSSRQAVFSRESHCDNHSVTCNNDAIVYLQCLLRLAKQRHLKWSSLTTGFSFTTSSSLIQQRATLLATHDWDSPRLQGNGHWGLISILGISILSASLWIPLDISETNRSLWSPWPRWSANSLHAIGISVRDYEIDNHRLQSHH</sequence>
<organism evidence="3">
    <name type="scientific">hydrothermal vent metagenome</name>
    <dbReference type="NCBI Taxonomy" id="652676"/>
    <lineage>
        <taxon>unclassified sequences</taxon>
        <taxon>metagenomes</taxon>
        <taxon>ecological metagenomes</taxon>
    </lineage>
</organism>
<proteinExistence type="predicted"/>
<keyword evidence="1" id="KW-0472">Membrane</keyword>
<dbReference type="CDD" id="cd07341">
    <property type="entry name" value="M56_BlaR1_MecR1_like"/>
    <property type="match status" value="1"/>
</dbReference>